<accession>A0A9P4S355</accession>
<dbReference type="EMBL" id="MU006125">
    <property type="protein sequence ID" value="KAF2834213.1"/>
    <property type="molecule type" value="Genomic_DNA"/>
</dbReference>
<evidence type="ECO:0000313" key="2">
    <source>
        <dbReference type="Proteomes" id="UP000799429"/>
    </source>
</evidence>
<organism evidence="1 2">
    <name type="scientific">Patellaria atrata CBS 101060</name>
    <dbReference type="NCBI Taxonomy" id="1346257"/>
    <lineage>
        <taxon>Eukaryota</taxon>
        <taxon>Fungi</taxon>
        <taxon>Dikarya</taxon>
        <taxon>Ascomycota</taxon>
        <taxon>Pezizomycotina</taxon>
        <taxon>Dothideomycetes</taxon>
        <taxon>Dothideomycetes incertae sedis</taxon>
        <taxon>Patellariales</taxon>
        <taxon>Patellariaceae</taxon>
        <taxon>Patellaria</taxon>
    </lineage>
</organism>
<sequence>MPASQLPKILLSLESERSRTFDPYYEPVKDRLQSWIKLRGIEPETISHYAFKKRACRYVQKIYNHSKELFTLYALTILWSTLGSLRTTDEALEIIKWWDKIEHPHYLEEILEKASSRLSGPPSKRAKTSESSPTNNFPEFSRWCPYNLVIYMLRYWYRYRPTYKRCARLQRYIL</sequence>
<dbReference type="AlphaFoldDB" id="A0A9P4S355"/>
<proteinExistence type="predicted"/>
<dbReference type="OrthoDB" id="4773048at2759"/>
<name>A0A9P4S355_9PEZI</name>
<evidence type="ECO:0000313" key="1">
    <source>
        <dbReference type="EMBL" id="KAF2834213.1"/>
    </source>
</evidence>
<comment type="caution">
    <text evidence="1">The sequence shown here is derived from an EMBL/GenBank/DDBJ whole genome shotgun (WGS) entry which is preliminary data.</text>
</comment>
<keyword evidence="2" id="KW-1185">Reference proteome</keyword>
<gene>
    <name evidence="1" type="ORF">M501DRAFT_1001433</name>
</gene>
<dbReference type="Proteomes" id="UP000799429">
    <property type="component" value="Unassembled WGS sequence"/>
</dbReference>
<reference evidence="1" key="1">
    <citation type="journal article" date="2020" name="Stud. Mycol.">
        <title>101 Dothideomycetes genomes: a test case for predicting lifestyles and emergence of pathogens.</title>
        <authorList>
            <person name="Haridas S."/>
            <person name="Albert R."/>
            <person name="Binder M."/>
            <person name="Bloem J."/>
            <person name="Labutti K."/>
            <person name="Salamov A."/>
            <person name="Andreopoulos B."/>
            <person name="Baker S."/>
            <person name="Barry K."/>
            <person name="Bills G."/>
            <person name="Bluhm B."/>
            <person name="Cannon C."/>
            <person name="Castanera R."/>
            <person name="Culley D."/>
            <person name="Daum C."/>
            <person name="Ezra D."/>
            <person name="Gonzalez J."/>
            <person name="Henrissat B."/>
            <person name="Kuo A."/>
            <person name="Liang C."/>
            <person name="Lipzen A."/>
            <person name="Lutzoni F."/>
            <person name="Magnuson J."/>
            <person name="Mondo S."/>
            <person name="Nolan M."/>
            <person name="Ohm R."/>
            <person name="Pangilinan J."/>
            <person name="Park H.-J."/>
            <person name="Ramirez L."/>
            <person name="Alfaro M."/>
            <person name="Sun H."/>
            <person name="Tritt A."/>
            <person name="Yoshinaga Y."/>
            <person name="Zwiers L.-H."/>
            <person name="Turgeon B."/>
            <person name="Goodwin S."/>
            <person name="Spatafora J."/>
            <person name="Crous P."/>
            <person name="Grigoriev I."/>
        </authorList>
    </citation>
    <scope>NUCLEOTIDE SEQUENCE</scope>
    <source>
        <strain evidence="1">CBS 101060</strain>
    </source>
</reference>
<protein>
    <submittedName>
        <fullName evidence="1">Uncharacterized protein</fullName>
    </submittedName>
</protein>